<dbReference type="Proteomes" id="UP000663864">
    <property type="component" value="Unassembled WGS sequence"/>
</dbReference>
<organism evidence="2 3">
    <name type="scientific">Rotaria sordida</name>
    <dbReference type="NCBI Taxonomy" id="392033"/>
    <lineage>
        <taxon>Eukaryota</taxon>
        <taxon>Metazoa</taxon>
        <taxon>Spiralia</taxon>
        <taxon>Gnathifera</taxon>
        <taxon>Rotifera</taxon>
        <taxon>Eurotatoria</taxon>
        <taxon>Bdelloidea</taxon>
        <taxon>Philodinida</taxon>
        <taxon>Philodinidae</taxon>
        <taxon>Rotaria</taxon>
    </lineage>
</organism>
<reference evidence="2" key="1">
    <citation type="submission" date="2021-02" db="EMBL/GenBank/DDBJ databases">
        <authorList>
            <person name="Nowell W R."/>
        </authorList>
    </citation>
    <scope>NUCLEOTIDE SEQUENCE</scope>
</reference>
<dbReference type="EMBL" id="CAJOBD010004277">
    <property type="protein sequence ID" value="CAF3987901.1"/>
    <property type="molecule type" value="Genomic_DNA"/>
</dbReference>
<sequence>MMIKVTLKTDVIHYLRINNEQRFTSISILKEKLGEHSIFHFTIPGKYDESCSISFIKLIEDRFSLCFLNRDTSMIDIFEWKYDQNVHMYCRLVHPQFDQRTTHCACCIDGPIINKLKFERLIDVKSAQTTYNISDNSFNDNDLISSIRITTNINK</sequence>
<comment type="caution">
    <text evidence="2">The sequence shown here is derived from an EMBL/GenBank/DDBJ whole genome shotgun (WGS) entry which is preliminary data.</text>
</comment>
<protein>
    <submittedName>
        <fullName evidence="2">Uncharacterized protein</fullName>
    </submittedName>
</protein>
<name>A0A819N0M1_9BILA</name>
<evidence type="ECO:0000313" key="3">
    <source>
        <dbReference type="Proteomes" id="UP000663836"/>
    </source>
</evidence>
<evidence type="ECO:0000313" key="2">
    <source>
        <dbReference type="EMBL" id="CAF3987901.1"/>
    </source>
</evidence>
<gene>
    <name evidence="2" type="ORF">JBS370_LOCUS25556</name>
    <name evidence="1" type="ORF">ZHD862_LOCUS20461</name>
</gene>
<evidence type="ECO:0000313" key="1">
    <source>
        <dbReference type="EMBL" id="CAF1156752.1"/>
    </source>
</evidence>
<dbReference type="EMBL" id="CAJNOT010001165">
    <property type="protein sequence ID" value="CAF1156752.1"/>
    <property type="molecule type" value="Genomic_DNA"/>
</dbReference>
<accession>A0A819N0M1</accession>
<dbReference type="AlphaFoldDB" id="A0A819N0M1"/>
<proteinExistence type="predicted"/>
<dbReference type="Proteomes" id="UP000663836">
    <property type="component" value="Unassembled WGS sequence"/>
</dbReference>